<feature type="region of interest" description="Disordered" evidence="1">
    <location>
        <begin position="1"/>
        <end position="43"/>
    </location>
</feature>
<organism evidence="2 3">
    <name type="scientific">Acrobeloides nanus</name>
    <dbReference type="NCBI Taxonomy" id="290746"/>
    <lineage>
        <taxon>Eukaryota</taxon>
        <taxon>Metazoa</taxon>
        <taxon>Ecdysozoa</taxon>
        <taxon>Nematoda</taxon>
        <taxon>Chromadorea</taxon>
        <taxon>Rhabditida</taxon>
        <taxon>Tylenchina</taxon>
        <taxon>Cephalobomorpha</taxon>
        <taxon>Cephaloboidea</taxon>
        <taxon>Cephalobidae</taxon>
        <taxon>Acrobeloides</taxon>
    </lineage>
</organism>
<evidence type="ECO:0000313" key="2">
    <source>
        <dbReference type="Proteomes" id="UP000887540"/>
    </source>
</evidence>
<evidence type="ECO:0000256" key="1">
    <source>
        <dbReference type="SAM" id="MobiDB-lite"/>
    </source>
</evidence>
<proteinExistence type="predicted"/>
<accession>A0A914DBR1</accession>
<evidence type="ECO:0000313" key="3">
    <source>
        <dbReference type="WBParaSite" id="ACRNAN_scaffold2208.g23714.t1"/>
    </source>
</evidence>
<protein>
    <submittedName>
        <fullName evidence="3">Uncharacterized protein</fullName>
    </submittedName>
</protein>
<dbReference type="AlphaFoldDB" id="A0A914DBR1"/>
<name>A0A914DBR1_9BILA</name>
<keyword evidence="2" id="KW-1185">Reference proteome</keyword>
<dbReference type="WBParaSite" id="ACRNAN_scaffold2208.g23714.t1">
    <property type="protein sequence ID" value="ACRNAN_scaffold2208.g23714.t1"/>
    <property type="gene ID" value="ACRNAN_scaffold2208.g23714"/>
</dbReference>
<reference evidence="3" key="1">
    <citation type="submission" date="2022-11" db="UniProtKB">
        <authorList>
            <consortium name="WormBaseParasite"/>
        </authorList>
    </citation>
    <scope>IDENTIFICATION</scope>
</reference>
<feature type="compositionally biased region" description="Basic and acidic residues" evidence="1">
    <location>
        <begin position="13"/>
        <end position="32"/>
    </location>
</feature>
<dbReference type="Proteomes" id="UP000887540">
    <property type="component" value="Unplaced"/>
</dbReference>
<feature type="compositionally biased region" description="Polar residues" evidence="1">
    <location>
        <begin position="1"/>
        <end position="12"/>
    </location>
</feature>
<sequence length="159" mass="17937">MGVAQSSQLTISENDKAKANDLELKEFMHGDEQESSEGDDMVHNTSNLRRHASELRKKYESKYKKNTSNMSKRSSAATIELGLPTSSILNHSESMYLHQLLTKEELEKEVKKLSKSDLKKVYIELYIDHQGAITNKCVRVIVVLASRDHPGNKICCSPT</sequence>